<reference evidence="2" key="2">
    <citation type="submission" date="2021-09" db="EMBL/GenBank/DDBJ databases">
        <authorList>
            <person name="Jia N."/>
            <person name="Wang J."/>
            <person name="Shi W."/>
            <person name="Du L."/>
            <person name="Sun Y."/>
            <person name="Zhan W."/>
            <person name="Jiang J."/>
            <person name="Wang Q."/>
            <person name="Zhang B."/>
            <person name="Ji P."/>
            <person name="Sakyi L.B."/>
            <person name="Cui X."/>
            <person name="Yuan T."/>
            <person name="Jiang B."/>
            <person name="Yang W."/>
            <person name="Lam T.T.-Y."/>
            <person name="Chang Q."/>
            <person name="Ding S."/>
            <person name="Wang X."/>
            <person name="Zhu J."/>
            <person name="Ruan X."/>
            <person name="Zhao L."/>
            <person name="Wei J."/>
            <person name="Que T."/>
            <person name="Du C."/>
            <person name="Cheng J."/>
            <person name="Dai P."/>
            <person name="Han X."/>
            <person name="Huang E."/>
            <person name="Gao Y."/>
            <person name="Liu J."/>
            <person name="Shao H."/>
            <person name="Ye R."/>
            <person name="Li L."/>
            <person name="Wei W."/>
            <person name="Wang X."/>
            <person name="Wang C."/>
            <person name="Huo Q."/>
            <person name="Li W."/>
            <person name="Guo W."/>
            <person name="Chen H."/>
            <person name="Chen S."/>
            <person name="Zhou L."/>
            <person name="Zhou L."/>
            <person name="Ni X."/>
            <person name="Tian J."/>
            <person name="Zhou Y."/>
            <person name="Sheng Y."/>
            <person name="Liu T."/>
            <person name="Pan Y."/>
            <person name="Xia L."/>
            <person name="Li J."/>
            <person name="Zhao F."/>
            <person name="Cao W."/>
        </authorList>
    </citation>
    <scope>NUCLEOTIDE SEQUENCE</scope>
    <source>
        <strain evidence="2">Rsan-2018</strain>
        <tissue evidence="2">Larvae</tissue>
    </source>
</reference>
<gene>
    <name evidence="2" type="ORF">HPB52_017721</name>
</gene>
<feature type="signal peptide" evidence="1">
    <location>
        <begin position="1"/>
        <end position="26"/>
    </location>
</feature>
<accession>A0A9D4PK28</accession>
<protein>
    <recommendedName>
        <fullName evidence="4">Secreted protein</fullName>
    </recommendedName>
</protein>
<comment type="caution">
    <text evidence="2">The sequence shown here is derived from an EMBL/GenBank/DDBJ whole genome shotgun (WGS) entry which is preliminary data.</text>
</comment>
<dbReference type="EMBL" id="JABSTV010001253">
    <property type="protein sequence ID" value="KAH7944264.1"/>
    <property type="molecule type" value="Genomic_DNA"/>
</dbReference>
<dbReference type="AlphaFoldDB" id="A0A9D4PK28"/>
<dbReference type="VEuPathDB" id="VectorBase:RSAN_030404"/>
<keyword evidence="3" id="KW-1185">Reference proteome</keyword>
<dbReference type="Proteomes" id="UP000821837">
    <property type="component" value="Unassembled WGS sequence"/>
</dbReference>
<evidence type="ECO:0000256" key="1">
    <source>
        <dbReference type="SAM" id="SignalP"/>
    </source>
</evidence>
<evidence type="ECO:0000313" key="3">
    <source>
        <dbReference type="Proteomes" id="UP000821837"/>
    </source>
</evidence>
<feature type="chain" id="PRO_5039623737" description="Secreted protein" evidence="1">
    <location>
        <begin position="27"/>
        <end position="265"/>
    </location>
</feature>
<organism evidence="2 3">
    <name type="scientific">Rhipicephalus sanguineus</name>
    <name type="common">Brown dog tick</name>
    <name type="synonym">Ixodes sanguineus</name>
    <dbReference type="NCBI Taxonomy" id="34632"/>
    <lineage>
        <taxon>Eukaryota</taxon>
        <taxon>Metazoa</taxon>
        <taxon>Ecdysozoa</taxon>
        <taxon>Arthropoda</taxon>
        <taxon>Chelicerata</taxon>
        <taxon>Arachnida</taxon>
        <taxon>Acari</taxon>
        <taxon>Parasitiformes</taxon>
        <taxon>Ixodida</taxon>
        <taxon>Ixodoidea</taxon>
        <taxon>Ixodidae</taxon>
        <taxon>Rhipicephalinae</taxon>
        <taxon>Rhipicephalus</taxon>
        <taxon>Rhipicephalus</taxon>
    </lineage>
</organism>
<proteinExistence type="predicted"/>
<keyword evidence="1" id="KW-0732">Signal</keyword>
<reference evidence="2" key="1">
    <citation type="journal article" date="2020" name="Cell">
        <title>Large-Scale Comparative Analyses of Tick Genomes Elucidate Their Genetic Diversity and Vector Capacities.</title>
        <authorList>
            <consortium name="Tick Genome and Microbiome Consortium (TIGMIC)"/>
            <person name="Jia N."/>
            <person name="Wang J."/>
            <person name="Shi W."/>
            <person name="Du L."/>
            <person name="Sun Y."/>
            <person name="Zhan W."/>
            <person name="Jiang J.F."/>
            <person name="Wang Q."/>
            <person name="Zhang B."/>
            <person name="Ji P."/>
            <person name="Bell-Sakyi L."/>
            <person name="Cui X.M."/>
            <person name="Yuan T.T."/>
            <person name="Jiang B.G."/>
            <person name="Yang W.F."/>
            <person name="Lam T.T."/>
            <person name="Chang Q.C."/>
            <person name="Ding S.J."/>
            <person name="Wang X.J."/>
            <person name="Zhu J.G."/>
            <person name="Ruan X.D."/>
            <person name="Zhao L."/>
            <person name="Wei J.T."/>
            <person name="Ye R.Z."/>
            <person name="Que T.C."/>
            <person name="Du C.H."/>
            <person name="Zhou Y.H."/>
            <person name="Cheng J.X."/>
            <person name="Dai P.F."/>
            <person name="Guo W.B."/>
            <person name="Han X.H."/>
            <person name="Huang E.J."/>
            <person name="Li L.F."/>
            <person name="Wei W."/>
            <person name="Gao Y.C."/>
            <person name="Liu J.Z."/>
            <person name="Shao H.Z."/>
            <person name="Wang X."/>
            <person name="Wang C.C."/>
            <person name="Yang T.C."/>
            <person name="Huo Q.B."/>
            <person name="Li W."/>
            <person name="Chen H.Y."/>
            <person name="Chen S.E."/>
            <person name="Zhou L.G."/>
            <person name="Ni X.B."/>
            <person name="Tian J.H."/>
            <person name="Sheng Y."/>
            <person name="Liu T."/>
            <person name="Pan Y.S."/>
            <person name="Xia L.Y."/>
            <person name="Li J."/>
            <person name="Zhao F."/>
            <person name="Cao W.C."/>
        </authorList>
    </citation>
    <scope>NUCLEOTIDE SEQUENCE</scope>
    <source>
        <strain evidence="2">Rsan-2018</strain>
    </source>
</reference>
<name>A0A9D4PK28_RHISA</name>
<evidence type="ECO:0008006" key="4">
    <source>
        <dbReference type="Google" id="ProtNLM"/>
    </source>
</evidence>
<sequence length="265" mass="29960">MEPAMWTRLVIWTALCAFSFLRTVLCQQQECDPVPVLRCYGGLLSTIETDMDKMAAKYGTELDAALRAFAGKYPVSSSPCKIRPGEQGRCTPAEREQLERIEGVYEVFQRTVSDSDALRDMVAAYKCWDRRKYRDCFASLLQDTLIREYRDSSYQETRPEKTRICRQWSRLADSCFDDTTGALCPESANAGRQHFREVMSAYVGSFGCPNSAATAGRSILLTSYRSRLRRVDDVPAAASNRGDMKNSMNLETAFIRDPCQLLSQP</sequence>
<evidence type="ECO:0000313" key="2">
    <source>
        <dbReference type="EMBL" id="KAH7944264.1"/>
    </source>
</evidence>